<dbReference type="Proteomes" id="UP000027982">
    <property type="component" value="Chromosome"/>
</dbReference>
<feature type="compositionally biased region" description="Low complexity" evidence="1">
    <location>
        <begin position="323"/>
        <end position="332"/>
    </location>
</feature>
<dbReference type="EMBL" id="CP007139">
    <property type="protein sequence ID" value="AIE84414.1"/>
    <property type="molecule type" value="Genomic_DNA"/>
</dbReference>
<dbReference type="PROSITE" id="PS51257">
    <property type="entry name" value="PROKAR_LIPOPROTEIN"/>
    <property type="match status" value="1"/>
</dbReference>
<proteinExistence type="predicted"/>
<name>A0A068NS20_FIMGI</name>
<evidence type="ECO:0000313" key="4">
    <source>
        <dbReference type="Proteomes" id="UP000027982"/>
    </source>
</evidence>
<reference evidence="3 4" key="1">
    <citation type="journal article" date="2014" name="PLoS ONE">
        <title>The first complete genome sequence of the class fimbriimonadia in the phylum armatimonadetes.</title>
        <authorList>
            <person name="Hu Z.Y."/>
            <person name="Wang Y.Z."/>
            <person name="Im W.T."/>
            <person name="Wang S.Y."/>
            <person name="Zhao G.P."/>
            <person name="Zheng H.J."/>
            <person name="Quan Z.X."/>
        </authorList>
    </citation>
    <scope>NUCLEOTIDE SEQUENCE [LARGE SCALE GENOMIC DNA]</scope>
    <source>
        <strain evidence="3">Gsoil 348</strain>
    </source>
</reference>
<keyword evidence="2" id="KW-0732">Signal</keyword>
<evidence type="ECO:0000256" key="1">
    <source>
        <dbReference type="SAM" id="MobiDB-lite"/>
    </source>
</evidence>
<dbReference type="AlphaFoldDB" id="A0A068NS20"/>
<dbReference type="HOGENOM" id="CLU_784700_0_0_0"/>
<feature type="region of interest" description="Disordered" evidence="1">
    <location>
        <begin position="323"/>
        <end position="353"/>
    </location>
</feature>
<feature type="chain" id="PRO_5001651933" evidence="2">
    <location>
        <begin position="21"/>
        <end position="353"/>
    </location>
</feature>
<gene>
    <name evidence="3" type="ORF">OP10G_1046</name>
</gene>
<evidence type="ECO:0000256" key="2">
    <source>
        <dbReference type="SAM" id="SignalP"/>
    </source>
</evidence>
<accession>A0A068NS20</accession>
<keyword evidence="4" id="KW-1185">Reference proteome</keyword>
<protein>
    <submittedName>
        <fullName evidence="3">Uncharacterized protein</fullName>
    </submittedName>
</protein>
<evidence type="ECO:0000313" key="3">
    <source>
        <dbReference type="EMBL" id="AIE84414.1"/>
    </source>
</evidence>
<sequence length="353" mass="35602">MKLIRYLLYAVAVATIVACGGGGSGTTFDRQGVLFAPNNPQGVLAGTAVDLLLVTTAVNSTEPGHTFTANVDSSDIPSIDHRSWTGTVGPVNAVDYHVITVHIPDGLAEGTHLHLQVARSSETSPISLGLVSSYELIVGSSTVVGAFQGQGPVSGNPGSTVTGTLTLTSIGSAHGLVEFTGQLGGVSVNPQSGNIAANGALSATVSYHIPATATPGSTIDVPVFFRARTNDGFAMLHVQVAGNLPGDFTFGTSTNSVLLTPGATSQAITVTANPQNGFTGLITVTATATDPRVTLSSPTTNPFTINVASASPGTTTIHLQMSQQGQGQGQSSVTLSATGGGHTHTATIQVQSS</sequence>
<dbReference type="RefSeq" id="WP_025226947.1">
    <property type="nucleotide sequence ID" value="NZ_CP007139.1"/>
</dbReference>
<feature type="signal peptide" evidence="2">
    <location>
        <begin position="1"/>
        <end position="20"/>
    </location>
</feature>
<organism evidence="3 4">
    <name type="scientific">Fimbriimonas ginsengisoli Gsoil 348</name>
    <dbReference type="NCBI Taxonomy" id="661478"/>
    <lineage>
        <taxon>Bacteria</taxon>
        <taxon>Bacillati</taxon>
        <taxon>Armatimonadota</taxon>
        <taxon>Fimbriimonadia</taxon>
        <taxon>Fimbriimonadales</taxon>
        <taxon>Fimbriimonadaceae</taxon>
        <taxon>Fimbriimonas</taxon>
    </lineage>
</organism>
<dbReference type="KEGG" id="fgi:OP10G_1046"/>